<dbReference type="PANTHER" id="PTHR43245">
    <property type="entry name" value="BIFUNCTIONAL POLYMYXIN RESISTANCE PROTEIN ARNA"/>
    <property type="match status" value="1"/>
</dbReference>
<dbReference type="Gene3D" id="3.40.50.720">
    <property type="entry name" value="NAD(P)-binding Rossmann-like Domain"/>
    <property type="match status" value="1"/>
</dbReference>
<dbReference type="Proteomes" id="UP000006640">
    <property type="component" value="Chromosome"/>
</dbReference>
<dbReference type="Pfam" id="PF01370">
    <property type="entry name" value="Epimerase"/>
    <property type="match status" value="1"/>
</dbReference>
<dbReference type="InterPro" id="IPR001509">
    <property type="entry name" value="Epimerase_deHydtase"/>
</dbReference>
<evidence type="ECO:0000313" key="3">
    <source>
        <dbReference type="Proteomes" id="UP000006640"/>
    </source>
</evidence>
<dbReference type="OrthoDB" id="3338687at2"/>
<evidence type="ECO:0000313" key="2">
    <source>
        <dbReference type="EMBL" id="ADG90190.1"/>
    </source>
</evidence>
<dbReference type="InterPro" id="IPR050177">
    <property type="entry name" value="Lipid_A_modif_metabolic_enz"/>
</dbReference>
<gene>
    <name evidence="2" type="ordered locus">Tbis_3502</name>
</gene>
<dbReference type="AlphaFoldDB" id="D6YAD7"/>
<reference evidence="2 3" key="1">
    <citation type="submission" date="2010-01" db="EMBL/GenBank/DDBJ databases">
        <title>The complete genome of Thermobispora bispora DSM 43833.</title>
        <authorList>
            <consortium name="US DOE Joint Genome Institute (JGI-PGF)"/>
            <person name="Lucas S."/>
            <person name="Copeland A."/>
            <person name="Lapidus A."/>
            <person name="Glavina del Rio T."/>
            <person name="Dalin E."/>
            <person name="Tice H."/>
            <person name="Bruce D."/>
            <person name="Goodwin L."/>
            <person name="Pitluck S."/>
            <person name="Kyrpides N."/>
            <person name="Mavromatis K."/>
            <person name="Ivanova N."/>
            <person name="Mikhailova N."/>
            <person name="Chertkov O."/>
            <person name="Brettin T."/>
            <person name="Detter J.C."/>
            <person name="Han C."/>
            <person name="Larimer F."/>
            <person name="Land M."/>
            <person name="Hauser L."/>
            <person name="Markowitz V."/>
            <person name="Cheng J.-F."/>
            <person name="Hugenholtz P."/>
            <person name="Woyke T."/>
            <person name="Wu D."/>
            <person name="Jando M."/>
            <person name="Schneider S."/>
            <person name="Klenk H.-P."/>
            <person name="Eisen J.A."/>
        </authorList>
    </citation>
    <scope>NUCLEOTIDE SEQUENCE [LARGE SCALE GENOMIC DNA]</scope>
    <source>
        <strain evidence="3">ATCC 19993 / DSM 43833 / CBS 139.67 / JCM 10125 / KCTC 9307 / NBRC 14880 / R51</strain>
    </source>
</reference>
<name>D6YAD7_THEBD</name>
<dbReference type="STRING" id="469371.Tbis_3502"/>
<dbReference type="KEGG" id="tbi:Tbis_3502"/>
<dbReference type="InterPro" id="IPR036291">
    <property type="entry name" value="NAD(P)-bd_dom_sf"/>
</dbReference>
<dbReference type="HOGENOM" id="CLU_007383_0_0_11"/>
<keyword evidence="3" id="KW-1185">Reference proteome</keyword>
<dbReference type="SUPFAM" id="SSF51735">
    <property type="entry name" value="NAD(P)-binding Rossmann-fold domains"/>
    <property type="match status" value="1"/>
</dbReference>
<proteinExistence type="predicted"/>
<accession>D6YAD7</accession>
<protein>
    <submittedName>
        <fullName evidence="2">NAD-dependent epimerase/dehydratase</fullName>
    </submittedName>
</protein>
<evidence type="ECO:0000259" key="1">
    <source>
        <dbReference type="Pfam" id="PF01370"/>
    </source>
</evidence>
<sequence length="347" mass="37880">MRIVVVGATGNVGTSLISALECDPEVTSIVGVARREPSWRPAKVEWRTGDVRTADLVPMFSGADAVVHLAWIFGPTHDPAATWQTNVIGSTRVFRAAAEAGVSTLICASSVGAYSPGPQDRAIDESWPTHGWPGAAYSREKAYVERLLDSFEREHPGIRVVRMRPAFIVKRESATEQWRLFAGPLMPQRVVRPGLIVPDIPGMRFQLVHTADAAEAYRLVLRRPVSGAFNIAADPVIDGDVLAEMLRARRVRVPAWLVRGAVAAGWQARLIPAAPGMVDLLLRLPIMDTTRARTELGWRPRYSATEALREVLDGLRGRAGMETPPLSPEGGVERIKRLVTGVGSRLL</sequence>
<dbReference type="EMBL" id="CP001874">
    <property type="protein sequence ID" value="ADG90190.1"/>
    <property type="molecule type" value="Genomic_DNA"/>
</dbReference>
<feature type="domain" description="NAD-dependent epimerase/dehydratase" evidence="1">
    <location>
        <begin position="3"/>
        <end position="232"/>
    </location>
</feature>
<organism evidence="2 3">
    <name type="scientific">Thermobispora bispora (strain ATCC 19993 / DSM 43833 / CBS 139.67 / JCM 10125 / KCTC 9307 / NBRC 14880 / R51)</name>
    <dbReference type="NCBI Taxonomy" id="469371"/>
    <lineage>
        <taxon>Bacteria</taxon>
        <taxon>Bacillati</taxon>
        <taxon>Actinomycetota</taxon>
        <taxon>Actinomycetes</taxon>
        <taxon>Streptosporangiales</taxon>
        <taxon>Streptosporangiaceae</taxon>
        <taxon>Thermobispora</taxon>
    </lineage>
</organism>
<dbReference type="eggNOG" id="COG0451">
    <property type="taxonomic scope" value="Bacteria"/>
</dbReference>
<dbReference type="RefSeq" id="WP_013133723.1">
    <property type="nucleotide sequence ID" value="NC_014165.1"/>
</dbReference>
<dbReference type="PANTHER" id="PTHR43245:SF52">
    <property type="entry name" value="NAD-DEPENDENT EPIMERASE_DEHYDRATASE"/>
    <property type="match status" value="1"/>
</dbReference>